<dbReference type="Pfam" id="PF00857">
    <property type="entry name" value="Isochorismatase"/>
    <property type="match status" value="1"/>
</dbReference>
<dbReference type="RefSeq" id="WP_122966539.1">
    <property type="nucleotide sequence ID" value="NZ_BJMH01000045.1"/>
</dbReference>
<dbReference type="EMBL" id="BJMH01000045">
    <property type="protein sequence ID" value="GEB35557.1"/>
    <property type="molecule type" value="Genomic_DNA"/>
</dbReference>
<dbReference type="InterPro" id="IPR050272">
    <property type="entry name" value="Isochorismatase-like_hydrls"/>
</dbReference>
<dbReference type="STRING" id="54914.AV540_00140"/>
<evidence type="ECO:0000259" key="3">
    <source>
        <dbReference type="Pfam" id="PF00857"/>
    </source>
</evidence>
<accession>A0A4Y3PQS2</accession>
<evidence type="ECO:0000313" key="4">
    <source>
        <dbReference type="EMBL" id="GEB35557.1"/>
    </source>
</evidence>
<dbReference type="InterPro" id="IPR036380">
    <property type="entry name" value="Isochorismatase-like_sf"/>
</dbReference>
<sequence>MTQKTALLIIDVQVGIVEGPIGPVYQKTSLVQTIKKLREDAWKRAIPVLYVQDTDVAELGADAYAIHPELAPLPTETVILKQATDAFHETDLHEQLQSLGITHLVMTGCKTEFCVDSACKRATTLGYDVTLVSDGHSTTDNTVLRAEQIIAHHNVSMHGLGNIGPFILVRDSTEDVLTPAHDTYR</sequence>
<evidence type="ECO:0000256" key="1">
    <source>
        <dbReference type="ARBA" id="ARBA00006336"/>
    </source>
</evidence>
<keyword evidence="2" id="KW-0378">Hydrolase</keyword>
<dbReference type="GeneID" id="87611222"/>
<proteinExistence type="inferred from homology"/>
<comment type="similarity">
    <text evidence="1">Belongs to the isochorismatase family.</text>
</comment>
<name>A0A4Y3PQS2_BREPA</name>
<dbReference type="Proteomes" id="UP000316882">
    <property type="component" value="Unassembled WGS sequence"/>
</dbReference>
<evidence type="ECO:0000313" key="5">
    <source>
        <dbReference type="Proteomes" id="UP000316882"/>
    </source>
</evidence>
<gene>
    <name evidence="4" type="ORF">BPA01_51370</name>
</gene>
<protein>
    <submittedName>
        <fullName evidence="4">Isochorismatase</fullName>
    </submittedName>
</protein>
<comment type="caution">
    <text evidence="4">The sequence shown here is derived from an EMBL/GenBank/DDBJ whole genome shotgun (WGS) entry which is preliminary data.</text>
</comment>
<organism evidence="4 5">
    <name type="scientific">Brevibacillus parabrevis</name>
    <dbReference type="NCBI Taxonomy" id="54914"/>
    <lineage>
        <taxon>Bacteria</taxon>
        <taxon>Bacillati</taxon>
        <taxon>Bacillota</taxon>
        <taxon>Bacilli</taxon>
        <taxon>Bacillales</taxon>
        <taxon>Paenibacillaceae</taxon>
        <taxon>Brevibacillus</taxon>
    </lineage>
</organism>
<feature type="domain" description="Isochorismatase-like" evidence="3">
    <location>
        <begin position="5"/>
        <end position="141"/>
    </location>
</feature>
<dbReference type="PANTHER" id="PTHR43540">
    <property type="entry name" value="PEROXYUREIDOACRYLATE/UREIDOACRYLATE AMIDOHYDROLASE-RELATED"/>
    <property type="match status" value="1"/>
</dbReference>
<dbReference type="InterPro" id="IPR000868">
    <property type="entry name" value="Isochorismatase-like_dom"/>
</dbReference>
<dbReference type="CDD" id="cd01014">
    <property type="entry name" value="nicotinamidase_related"/>
    <property type="match status" value="1"/>
</dbReference>
<evidence type="ECO:0000256" key="2">
    <source>
        <dbReference type="ARBA" id="ARBA00022801"/>
    </source>
</evidence>
<keyword evidence="5" id="KW-1185">Reference proteome</keyword>
<dbReference type="GO" id="GO:0016787">
    <property type="term" value="F:hydrolase activity"/>
    <property type="evidence" value="ECO:0007669"/>
    <property type="project" value="UniProtKB-KW"/>
</dbReference>
<dbReference type="Gene3D" id="3.40.50.850">
    <property type="entry name" value="Isochorismatase-like"/>
    <property type="match status" value="1"/>
</dbReference>
<dbReference type="SUPFAM" id="SSF52499">
    <property type="entry name" value="Isochorismatase-like hydrolases"/>
    <property type="match status" value="1"/>
</dbReference>
<dbReference type="PANTHER" id="PTHR43540:SF14">
    <property type="entry name" value="ISOCHORISMATASE"/>
    <property type="match status" value="1"/>
</dbReference>
<dbReference type="AlphaFoldDB" id="A0A4Y3PQS2"/>
<reference evidence="4 5" key="1">
    <citation type="submission" date="2019-06" db="EMBL/GenBank/DDBJ databases">
        <title>Whole genome shotgun sequence of Brevibacillus parabrevis NBRC 12334.</title>
        <authorList>
            <person name="Hosoyama A."/>
            <person name="Uohara A."/>
            <person name="Ohji S."/>
            <person name="Ichikawa N."/>
        </authorList>
    </citation>
    <scope>NUCLEOTIDE SEQUENCE [LARGE SCALE GENOMIC DNA]</scope>
    <source>
        <strain evidence="4 5">NBRC 12334</strain>
    </source>
</reference>